<proteinExistence type="predicted"/>
<gene>
    <name evidence="2" type="ORF">A3A74_05690</name>
</gene>
<name>A0A1F7I6U1_9BACT</name>
<dbReference type="Gene3D" id="3.90.550.10">
    <property type="entry name" value="Spore Coat Polysaccharide Biosynthesis Protein SpsA, Chain A"/>
    <property type="match status" value="1"/>
</dbReference>
<dbReference type="Proteomes" id="UP000179270">
    <property type="component" value="Unassembled WGS sequence"/>
</dbReference>
<dbReference type="SUPFAM" id="SSF53448">
    <property type="entry name" value="Nucleotide-diphospho-sugar transferases"/>
    <property type="match status" value="1"/>
</dbReference>
<accession>A0A1F7I6U1</accession>
<dbReference type="InterPro" id="IPR001173">
    <property type="entry name" value="Glyco_trans_2-like"/>
</dbReference>
<evidence type="ECO:0000313" key="2">
    <source>
        <dbReference type="EMBL" id="OGK39088.1"/>
    </source>
</evidence>
<dbReference type="InterPro" id="IPR029044">
    <property type="entry name" value="Nucleotide-diphossugar_trans"/>
</dbReference>
<evidence type="ECO:0000259" key="1">
    <source>
        <dbReference type="Pfam" id="PF00535"/>
    </source>
</evidence>
<dbReference type="STRING" id="1802055.A3A74_05690"/>
<protein>
    <recommendedName>
        <fullName evidence="1">Glycosyltransferase 2-like domain-containing protein</fullName>
    </recommendedName>
</protein>
<dbReference type="PANTHER" id="PTHR43630:SF2">
    <property type="entry name" value="GLYCOSYLTRANSFERASE"/>
    <property type="match status" value="1"/>
</dbReference>
<feature type="domain" description="Glycosyltransferase 2-like" evidence="1">
    <location>
        <begin position="31"/>
        <end position="126"/>
    </location>
</feature>
<comment type="caution">
    <text evidence="2">The sequence shown here is derived from an EMBL/GenBank/DDBJ whole genome shotgun (WGS) entry which is preliminary data.</text>
</comment>
<dbReference type="AlphaFoldDB" id="A0A1F7I6U1"/>
<dbReference type="CDD" id="cd02511">
    <property type="entry name" value="Beta4Glucosyltransferase"/>
    <property type="match status" value="1"/>
</dbReference>
<dbReference type="Pfam" id="PF00535">
    <property type="entry name" value="Glycos_transf_2"/>
    <property type="match status" value="1"/>
</dbReference>
<organism evidence="2 3">
    <name type="scientific">Candidatus Roizmanbacteria bacterium RIFCSPLOWO2_01_FULL_35_13</name>
    <dbReference type="NCBI Taxonomy" id="1802055"/>
    <lineage>
        <taxon>Bacteria</taxon>
        <taxon>Candidatus Roizmaniibacteriota</taxon>
    </lineage>
</organism>
<dbReference type="EMBL" id="MGAF01000058">
    <property type="protein sequence ID" value="OGK39088.1"/>
    <property type="molecule type" value="Genomic_DNA"/>
</dbReference>
<dbReference type="PANTHER" id="PTHR43630">
    <property type="entry name" value="POLY-BETA-1,6-N-ACETYL-D-GLUCOSAMINE SYNTHASE"/>
    <property type="match status" value="1"/>
</dbReference>
<sequence>MDKLNSDLKATVGISHLSAKSKQSGIQTITAVIPAKDEEKNIARCIESVKWCDKIIILWMGSDQTGKIAKSLGAEVIRKNASEKDDFKAVQKNINRAIDNCTTDWILRVDADEVVSEELKNEIISILNSKFIIHNSTIAYGIPRKPYFLGAFLKGGDWAYDRLVRLFKAKSARYDPIVEVHEQFKVEGKIGYLQNSILHYSHPTLKDVFRKFNSYTDVQIHDLNESLPTAFFKILTQPPYIFLRWTIWHLGIRDGWRGILSGLLRAWYEFILYKKYIAYQLHLSPRE</sequence>
<reference evidence="2 3" key="1">
    <citation type="journal article" date="2016" name="Nat. Commun.">
        <title>Thousands of microbial genomes shed light on interconnected biogeochemical processes in an aquifer system.</title>
        <authorList>
            <person name="Anantharaman K."/>
            <person name="Brown C.T."/>
            <person name="Hug L.A."/>
            <person name="Sharon I."/>
            <person name="Castelle C.J."/>
            <person name="Probst A.J."/>
            <person name="Thomas B.C."/>
            <person name="Singh A."/>
            <person name="Wilkins M.J."/>
            <person name="Karaoz U."/>
            <person name="Brodie E.L."/>
            <person name="Williams K.H."/>
            <person name="Hubbard S.S."/>
            <person name="Banfield J.F."/>
        </authorList>
    </citation>
    <scope>NUCLEOTIDE SEQUENCE [LARGE SCALE GENOMIC DNA]</scope>
</reference>
<evidence type="ECO:0000313" key="3">
    <source>
        <dbReference type="Proteomes" id="UP000179270"/>
    </source>
</evidence>